<dbReference type="EMBL" id="ML978121">
    <property type="protein sequence ID" value="KAF2104397.1"/>
    <property type="molecule type" value="Genomic_DNA"/>
</dbReference>
<feature type="compositionally biased region" description="Polar residues" evidence="1">
    <location>
        <begin position="546"/>
        <end position="556"/>
    </location>
</feature>
<comment type="caution">
    <text evidence="2">The sequence shown here is derived from an EMBL/GenBank/DDBJ whole genome shotgun (WGS) entry which is preliminary data.</text>
</comment>
<name>A0A9P4MEF0_9PEZI</name>
<proteinExistence type="predicted"/>
<feature type="region of interest" description="Disordered" evidence="1">
    <location>
        <begin position="233"/>
        <end position="266"/>
    </location>
</feature>
<gene>
    <name evidence="2" type="ORF">NA57DRAFT_70604</name>
</gene>
<feature type="compositionally biased region" description="Acidic residues" evidence="1">
    <location>
        <begin position="246"/>
        <end position="258"/>
    </location>
</feature>
<feature type="compositionally biased region" description="Basic and acidic residues" evidence="1">
    <location>
        <begin position="565"/>
        <end position="580"/>
    </location>
</feature>
<feature type="compositionally biased region" description="Basic and acidic residues" evidence="1">
    <location>
        <begin position="165"/>
        <end position="174"/>
    </location>
</feature>
<dbReference type="Proteomes" id="UP000799772">
    <property type="component" value="Unassembled WGS sequence"/>
</dbReference>
<feature type="compositionally biased region" description="Acidic residues" evidence="1">
    <location>
        <begin position="455"/>
        <end position="481"/>
    </location>
</feature>
<sequence>MEHKNDFLDSDSPTSPDDSAFSEYEETPTRQRKGKNVAAPRSTQGRITHQSGTRINTQQFNTFDRTPRPKQAEKEEEIVDLMDSDTGTSARGSPARLTYSNAPEVPSTTQGSSHVHVPIPSFHLGYVSSRLLPVFSASRSVSPLELPPPLFAPPVTSPFRSSRRGHTERPGRTQIDHDVFEGLPIRQWRQAEATIAPPPTAQPIKNKNEWPEPPMPRDWQLLPDVSQQLLRAARSGKLYKPPTPTNEDDDKGEDDDGESANKETQKGFAIKKWSQVPRHMEGPEREYLAKRRKGLGSVYSVWSGHQGPLAQTGAMRETKVKKVDAEGNVNIWKVLVPEGQSVEGEIVEETAEAVPSAPAAAPGTVIEGVGVVNADGVVVASSEIIQPTPPRRKPPPPRRKPKKGPGRGHKKKVAFEPGAEGASDTQNGDTQTSLAVPTTAAEGATPAEGDTPMPDAEEEESGEEGEEGEEGDEDEDREEGELSPTPDDAAAPAKPTTGADVTSAPAPAVAQTVEEGAPAAEEVAAADAGAAGRDASSSPDEPLATSGHSRSGSLTQPAVDLLGSLEKRLEEEEKKAEEEL</sequence>
<feature type="compositionally biased region" description="Polar residues" evidence="1">
    <location>
        <begin position="423"/>
        <end position="436"/>
    </location>
</feature>
<evidence type="ECO:0000313" key="3">
    <source>
        <dbReference type="Proteomes" id="UP000799772"/>
    </source>
</evidence>
<feature type="region of interest" description="Disordered" evidence="1">
    <location>
        <begin position="380"/>
        <end position="580"/>
    </location>
</feature>
<feature type="compositionally biased region" description="Low complexity" evidence="1">
    <location>
        <begin position="513"/>
        <end position="540"/>
    </location>
</feature>
<feature type="region of interest" description="Disordered" evidence="1">
    <location>
        <begin position="194"/>
        <end position="220"/>
    </location>
</feature>
<feature type="region of interest" description="Disordered" evidence="1">
    <location>
        <begin position="155"/>
        <end position="174"/>
    </location>
</feature>
<feature type="compositionally biased region" description="Low complexity" evidence="1">
    <location>
        <begin position="437"/>
        <end position="451"/>
    </location>
</feature>
<dbReference type="OrthoDB" id="275715at2759"/>
<accession>A0A9P4MEF0</accession>
<feature type="compositionally biased region" description="Low complexity" evidence="1">
    <location>
        <begin position="10"/>
        <end position="22"/>
    </location>
</feature>
<evidence type="ECO:0000313" key="2">
    <source>
        <dbReference type="EMBL" id="KAF2104397.1"/>
    </source>
</evidence>
<reference evidence="2" key="1">
    <citation type="journal article" date="2020" name="Stud. Mycol.">
        <title>101 Dothideomycetes genomes: a test case for predicting lifestyles and emergence of pathogens.</title>
        <authorList>
            <person name="Haridas S."/>
            <person name="Albert R."/>
            <person name="Binder M."/>
            <person name="Bloem J."/>
            <person name="Labutti K."/>
            <person name="Salamov A."/>
            <person name="Andreopoulos B."/>
            <person name="Baker S."/>
            <person name="Barry K."/>
            <person name="Bills G."/>
            <person name="Bluhm B."/>
            <person name="Cannon C."/>
            <person name="Castanera R."/>
            <person name="Culley D."/>
            <person name="Daum C."/>
            <person name="Ezra D."/>
            <person name="Gonzalez J."/>
            <person name="Henrissat B."/>
            <person name="Kuo A."/>
            <person name="Liang C."/>
            <person name="Lipzen A."/>
            <person name="Lutzoni F."/>
            <person name="Magnuson J."/>
            <person name="Mondo S."/>
            <person name="Nolan M."/>
            <person name="Ohm R."/>
            <person name="Pangilinan J."/>
            <person name="Park H.-J."/>
            <person name="Ramirez L."/>
            <person name="Alfaro M."/>
            <person name="Sun H."/>
            <person name="Tritt A."/>
            <person name="Yoshinaga Y."/>
            <person name="Zwiers L.-H."/>
            <person name="Turgeon B."/>
            <person name="Goodwin S."/>
            <person name="Spatafora J."/>
            <person name="Crous P."/>
            <person name="Grigoriev I."/>
        </authorList>
    </citation>
    <scope>NUCLEOTIDE SEQUENCE</scope>
    <source>
        <strain evidence="2">CBS 133067</strain>
    </source>
</reference>
<feature type="compositionally biased region" description="Polar residues" evidence="1">
    <location>
        <begin position="98"/>
        <end position="113"/>
    </location>
</feature>
<feature type="region of interest" description="Disordered" evidence="1">
    <location>
        <begin position="1"/>
        <end position="114"/>
    </location>
</feature>
<keyword evidence="3" id="KW-1185">Reference proteome</keyword>
<dbReference type="AlphaFoldDB" id="A0A9P4MEF0"/>
<organism evidence="2 3">
    <name type="scientific">Rhizodiscina lignyota</name>
    <dbReference type="NCBI Taxonomy" id="1504668"/>
    <lineage>
        <taxon>Eukaryota</taxon>
        <taxon>Fungi</taxon>
        <taxon>Dikarya</taxon>
        <taxon>Ascomycota</taxon>
        <taxon>Pezizomycotina</taxon>
        <taxon>Dothideomycetes</taxon>
        <taxon>Pleosporomycetidae</taxon>
        <taxon>Aulographales</taxon>
        <taxon>Rhizodiscinaceae</taxon>
        <taxon>Rhizodiscina</taxon>
    </lineage>
</organism>
<feature type="compositionally biased region" description="Basic residues" evidence="1">
    <location>
        <begin position="390"/>
        <end position="412"/>
    </location>
</feature>
<feature type="compositionally biased region" description="Acidic residues" evidence="1">
    <location>
        <begin position="74"/>
        <end position="83"/>
    </location>
</feature>
<feature type="compositionally biased region" description="Low complexity" evidence="1">
    <location>
        <begin position="484"/>
        <end position="500"/>
    </location>
</feature>
<feature type="compositionally biased region" description="Polar residues" evidence="1">
    <location>
        <begin position="41"/>
        <end position="64"/>
    </location>
</feature>
<evidence type="ECO:0000256" key="1">
    <source>
        <dbReference type="SAM" id="MobiDB-lite"/>
    </source>
</evidence>
<protein>
    <submittedName>
        <fullName evidence="2">Uncharacterized protein</fullName>
    </submittedName>
</protein>